<comment type="caution">
    <text evidence="2">The sequence shown here is derived from an EMBL/GenBank/DDBJ whole genome shotgun (WGS) entry which is preliminary data.</text>
</comment>
<protein>
    <recommendedName>
        <fullName evidence="1">N-acetyltransferase domain-containing protein</fullName>
    </recommendedName>
</protein>
<dbReference type="CDD" id="cd04301">
    <property type="entry name" value="NAT_SF"/>
    <property type="match status" value="1"/>
</dbReference>
<accession>A0A199UJ89</accession>
<sequence length="308" mass="34579">MASSPTSLSLSLDSTLHPILSRHHNPRHSHRPFSLSKPYAFARSLLRRRRSSLPAPPVAADSSLGGGGGGGGCFLDLDAPERLRVLEEFRYEHEFEHGSLLIRAMNESELDAAVELLAESFSESMWAPPRYTQLLAFLVKQYVVERRRLVPHAVVLVGLYTSKKGAEEAELACTAEVSFDAVGAIAAPPTPPPPPDCPYICNMTVKKSLRRYPYRNRPMRGIGKQLLKACEELIIRMGAKRTVYLHCRMVDKVPFKMYKKAGYEVVRTDSILVWLSVQRRKYLMRKQLPESPCDSQCNATYFSDQSVA</sequence>
<evidence type="ECO:0000259" key="1">
    <source>
        <dbReference type="PROSITE" id="PS51186"/>
    </source>
</evidence>
<organism evidence="2 3">
    <name type="scientific">Ananas comosus</name>
    <name type="common">Pineapple</name>
    <name type="synonym">Ananas ananas</name>
    <dbReference type="NCBI Taxonomy" id="4615"/>
    <lineage>
        <taxon>Eukaryota</taxon>
        <taxon>Viridiplantae</taxon>
        <taxon>Streptophyta</taxon>
        <taxon>Embryophyta</taxon>
        <taxon>Tracheophyta</taxon>
        <taxon>Spermatophyta</taxon>
        <taxon>Magnoliopsida</taxon>
        <taxon>Liliopsida</taxon>
        <taxon>Poales</taxon>
        <taxon>Bromeliaceae</taxon>
        <taxon>Bromelioideae</taxon>
        <taxon>Ananas</taxon>
    </lineage>
</organism>
<gene>
    <name evidence="2" type="ORF">ACMD2_07906</name>
</gene>
<proteinExistence type="predicted"/>
<dbReference type="GO" id="GO:0016747">
    <property type="term" value="F:acyltransferase activity, transferring groups other than amino-acyl groups"/>
    <property type="evidence" value="ECO:0007669"/>
    <property type="project" value="InterPro"/>
</dbReference>
<feature type="domain" description="N-acetyltransferase" evidence="1">
    <location>
        <begin position="100"/>
        <end position="289"/>
    </location>
</feature>
<dbReference type="PANTHER" id="PTHR47489:SF2">
    <property type="entry name" value="GCN5-RELATED N-ACETYLTRANSFERASE 5, CHLOROPLASTIC"/>
    <property type="match status" value="1"/>
</dbReference>
<dbReference type="Pfam" id="PF00583">
    <property type="entry name" value="Acetyltransf_1"/>
    <property type="match status" value="1"/>
</dbReference>
<evidence type="ECO:0000313" key="2">
    <source>
        <dbReference type="EMBL" id="OAY64640.1"/>
    </source>
</evidence>
<evidence type="ECO:0000313" key="3">
    <source>
        <dbReference type="Proteomes" id="UP000092600"/>
    </source>
</evidence>
<dbReference type="InterPro" id="IPR016181">
    <property type="entry name" value="Acyl_CoA_acyltransferase"/>
</dbReference>
<dbReference type="STRING" id="4615.A0A199UJ89"/>
<dbReference type="Proteomes" id="UP000092600">
    <property type="component" value="Unassembled WGS sequence"/>
</dbReference>
<dbReference type="PANTHER" id="PTHR47489">
    <property type="entry name" value="ACYL-COA N-ACYLTRANSFERASES (NAT) SUPERFAMILY PROTEIN"/>
    <property type="match status" value="1"/>
</dbReference>
<dbReference type="PROSITE" id="PS51186">
    <property type="entry name" value="GNAT"/>
    <property type="match status" value="1"/>
</dbReference>
<dbReference type="AlphaFoldDB" id="A0A199UJ89"/>
<dbReference type="SUPFAM" id="SSF55729">
    <property type="entry name" value="Acyl-CoA N-acyltransferases (Nat)"/>
    <property type="match status" value="1"/>
</dbReference>
<dbReference type="EMBL" id="LSRQ01007776">
    <property type="protein sequence ID" value="OAY64640.1"/>
    <property type="molecule type" value="Genomic_DNA"/>
</dbReference>
<dbReference type="InterPro" id="IPR000182">
    <property type="entry name" value="GNAT_dom"/>
</dbReference>
<reference evidence="2 3" key="1">
    <citation type="journal article" date="2016" name="DNA Res.">
        <title>The draft genome of MD-2 pineapple using hybrid error correction of long reads.</title>
        <authorList>
            <person name="Redwan R.M."/>
            <person name="Saidin A."/>
            <person name="Kumar S.V."/>
        </authorList>
    </citation>
    <scope>NUCLEOTIDE SEQUENCE [LARGE SCALE GENOMIC DNA]</scope>
    <source>
        <strain evidence="3">cv. MD2</strain>
        <tissue evidence="2">Leaf</tissue>
    </source>
</reference>
<dbReference type="Gene3D" id="3.40.630.30">
    <property type="match status" value="1"/>
</dbReference>
<name>A0A199UJ89_ANACO</name>